<dbReference type="EC" id="2.7.7.49" evidence="1"/>
<dbReference type="Proteomes" id="UP001175271">
    <property type="component" value="Unassembled WGS sequence"/>
</dbReference>
<organism evidence="3 4">
    <name type="scientific">Steinernema hermaphroditum</name>
    <dbReference type="NCBI Taxonomy" id="289476"/>
    <lineage>
        <taxon>Eukaryota</taxon>
        <taxon>Metazoa</taxon>
        <taxon>Ecdysozoa</taxon>
        <taxon>Nematoda</taxon>
        <taxon>Chromadorea</taxon>
        <taxon>Rhabditida</taxon>
        <taxon>Tylenchina</taxon>
        <taxon>Panagrolaimomorpha</taxon>
        <taxon>Strongyloidoidea</taxon>
        <taxon>Steinernematidae</taxon>
        <taxon>Steinernema</taxon>
    </lineage>
</organism>
<evidence type="ECO:0000256" key="1">
    <source>
        <dbReference type="ARBA" id="ARBA00012493"/>
    </source>
</evidence>
<sequence>MSKLVGCYVLDFEVVVQERGGDSPELRLRNPARSNRQVWTCRLITEQRNAEEEELKIFYNSADTEDALDTEELDYQYDVDTESTFPVKRTTSMKDPVLRQLHHYVKHGWPPCVKKIVPELNNYARNIPTFSIVKGKVRYCDRVIVPATLRSRVLKQLHTSHQGMVRMKATARRFVYWIGINKDIEDFCRSCPNC</sequence>
<comment type="caution">
    <text evidence="3">The sequence shown here is derived from an EMBL/GenBank/DDBJ whole genome shotgun (WGS) entry which is preliminary data.</text>
</comment>
<keyword evidence="4" id="KW-1185">Reference proteome</keyword>
<dbReference type="InterPro" id="IPR041588">
    <property type="entry name" value="Integrase_H2C2"/>
</dbReference>
<evidence type="ECO:0000313" key="4">
    <source>
        <dbReference type="Proteomes" id="UP001175271"/>
    </source>
</evidence>
<name>A0AA39M1Y3_9BILA</name>
<feature type="domain" description="Integrase zinc-binding" evidence="2">
    <location>
        <begin position="145"/>
        <end position="194"/>
    </location>
</feature>
<dbReference type="AlphaFoldDB" id="A0AA39M1Y3"/>
<dbReference type="Gene3D" id="1.10.340.70">
    <property type="match status" value="1"/>
</dbReference>
<dbReference type="InterPro" id="IPR050951">
    <property type="entry name" value="Retrovirus_Pol_polyprotein"/>
</dbReference>
<evidence type="ECO:0000259" key="2">
    <source>
        <dbReference type="Pfam" id="PF17921"/>
    </source>
</evidence>
<gene>
    <name evidence="3" type="ORF">QR680_013113</name>
</gene>
<dbReference type="FunFam" id="1.10.340.70:FF:000001">
    <property type="entry name" value="Retrovirus-related Pol polyprotein from transposon gypsy-like Protein"/>
    <property type="match status" value="1"/>
</dbReference>
<dbReference type="GO" id="GO:0003964">
    <property type="term" value="F:RNA-directed DNA polymerase activity"/>
    <property type="evidence" value="ECO:0007669"/>
    <property type="project" value="UniProtKB-EC"/>
</dbReference>
<protein>
    <recommendedName>
        <fullName evidence="1">RNA-directed DNA polymerase</fullName>
        <ecNumber evidence="1">2.7.7.49</ecNumber>
    </recommendedName>
</protein>
<dbReference type="PANTHER" id="PTHR37984:SF5">
    <property type="entry name" value="PROTEIN NYNRIN-LIKE"/>
    <property type="match status" value="1"/>
</dbReference>
<evidence type="ECO:0000313" key="3">
    <source>
        <dbReference type="EMBL" id="KAK0417619.1"/>
    </source>
</evidence>
<reference evidence="3" key="1">
    <citation type="submission" date="2023-06" db="EMBL/GenBank/DDBJ databases">
        <title>Genomic analysis of the entomopathogenic nematode Steinernema hermaphroditum.</title>
        <authorList>
            <person name="Schwarz E.M."/>
            <person name="Heppert J.K."/>
            <person name="Baniya A."/>
            <person name="Schwartz H.T."/>
            <person name="Tan C.-H."/>
            <person name="Antoshechkin I."/>
            <person name="Sternberg P.W."/>
            <person name="Goodrich-Blair H."/>
            <person name="Dillman A.R."/>
        </authorList>
    </citation>
    <scope>NUCLEOTIDE SEQUENCE</scope>
    <source>
        <strain evidence="3">PS9179</strain>
        <tissue evidence="3">Whole animal</tissue>
    </source>
</reference>
<dbReference type="Pfam" id="PF17921">
    <property type="entry name" value="Integrase_H2C2"/>
    <property type="match status" value="1"/>
</dbReference>
<proteinExistence type="predicted"/>
<accession>A0AA39M1Y3</accession>
<dbReference type="PANTHER" id="PTHR37984">
    <property type="entry name" value="PROTEIN CBG26694"/>
    <property type="match status" value="1"/>
</dbReference>
<dbReference type="EMBL" id="JAUCMV010000002">
    <property type="protein sequence ID" value="KAK0417619.1"/>
    <property type="molecule type" value="Genomic_DNA"/>
</dbReference>